<evidence type="ECO:0000313" key="2">
    <source>
        <dbReference type="EMBL" id="MFD1021031.1"/>
    </source>
</evidence>
<accession>A0ABW3L4P1</accession>
<reference evidence="3" key="1">
    <citation type="journal article" date="2019" name="Int. J. Syst. Evol. Microbiol.">
        <title>The Global Catalogue of Microorganisms (GCM) 10K type strain sequencing project: providing services to taxonomists for standard genome sequencing and annotation.</title>
        <authorList>
            <consortium name="The Broad Institute Genomics Platform"/>
            <consortium name="The Broad Institute Genome Sequencing Center for Infectious Disease"/>
            <person name="Wu L."/>
            <person name="Ma J."/>
        </authorList>
    </citation>
    <scope>NUCLEOTIDE SEQUENCE [LARGE SCALE GENOMIC DNA]</scope>
    <source>
        <strain evidence="3">CCUG 56607</strain>
    </source>
</reference>
<name>A0ABW3L4P1_9BACI</name>
<comment type="caution">
    <text evidence="2">The sequence shown here is derived from an EMBL/GenBank/DDBJ whole genome shotgun (WGS) entry which is preliminary data.</text>
</comment>
<dbReference type="RefSeq" id="WP_386063743.1">
    <property type="nucleotide sequence ID" value="NZ_JBHTKL010000006.1"/>
</dbReference>
<dbReference type="NCBIfam" id="NF045534">
    <property type="entry name" value="small_EYxxD"/>
    <property type="match status" value="1"/>
</dbReference>
<keyword evidence="1" id="KW-0812">Transmembrane</keyword>
<dbReference type="Proteomes" id="UP001596990">
    <property type="component" value="Unassembled WGS sequence"/>
</dbReference>
<keyword evidence="1" id="KW-1133">Transmembrane helix</keyword>
<proteinExistence type="predicted"/>
<evidence type="ECO:0000313" key="3">
    <source>
        <dbReference type="Proteomes" id="UP001596990"/>
    </source>
</evidence>
<gene>
    <name evidence="2" type="ORF">ACFQ2J_17715</name>
</gene>
<sequence length="35" mass="3890">MENVLEYVTDTGFVITAVIGSIVAVLYLLFRKRGT</sequence>
<organism evidence="2 3">
    <name type="scientific">Thalassobacillus hwangdonensis</name>
    <dbReference type="NCBI Taxonomy" id="546108"/>
    <lineage>
        <taxon>Bacteria</taxon>
        <taxon>Bacillati</taxon>
        <taxon>Bacillota</taxon>
        <taxon>Bacilli</taxon>
        <taxon>Bacillales</taxon>
        <taxon>Bacillaceae</taxon>
        <taxon>Thalassobacillus</taxon>
    </lineage>
</organism>
<keyword evidence="1" id="KW-0472">Membrane</keyword>
<dbReference type="EMBL" id="JBHTKL010000006">
    <property type="protein sequence ID" value="MFD1021031.1"/>
    <property type="molecule type" value="Genomic_DNA"/>
</dbReference>
<evidence type="ECO:0000256" key="1">
    <source>
        <dbReference type="SAM" id="Phobius"/>
    </source>
</evidence>
<keyword evidence="3" id="KW-1185">Reference proteome</keyword>
<feature type="transmembrane region" description="Helical" evidence="1">
    <location>
        <begin position="12"/>
        <end position="30"/>
    </location>
</feature>
<protein>
    <submittedName>
        <fullName evidence="2">EYxxD motif small membrane protein</fullName>
    </submittedName>
</protein>